<dbReference type="AlphaFoldDB" id="A0AAY5EHD9"/>
<name>A0AAY5EHD9_ELEEL</name>
<evidence type="ECO:0000313" key="4">
    <source>
        <dbReference type="Proteomes" id="UP000314983"/>
    </source>
</evidence>
<organism evidence="3 4">
    <name type="scientific">Electrophorus electricus</name>
    <name type="common">Electric eel</name>
    <name type="synonym">Gymnotus electricus</name>
    <dbReference type="NCBI Taxonomy" id="8005"/>
    <lineage>
        <taxon>Eukaryota</taxon>
        <taxon>Metazoa</taxon>
        <taxon>Chordata</taxon>
        <taxon>Craniata</taxon>
        <taxon>Vertebrata</taxon>
        <taxon>Euteleostomi</taxon>
        <taxon>Actinopterygii</taxon>
        <taxon>Neopterygii</taxon>
        <taxon>Teleostei</taxon>
        <taxon>Ostariophysi</taxon>
        <taxon>Gymnotiformes</taxon>
        <taxon>Gymnotoidei</taxon>
        <taxon>Gymnotidae</taxon>
        <taxon>Electrophorus</taxon>
    </lineage>
</organism>
<evidence type="ECO:0000313" key="3">
    <source>
        <dbReference type="Ensembl" id="ENSEEEP00000056411.1"/>
    </source>
</evidence>
<keyword evidence="1" id="KW-0812">Transmembrane</keyword>
<evidence type="ECO:0000259" key="2">
    <source>
        <dbReference type="Pfam" id="PF15055"/>
    </source>
</evidence>
<reference evidence="3" key="2">
    <citation type="submission" date="2025-08" db="UniProtKB">
        <authorList>
            <consortium name="Ensembl"/>
        </authorList>
    </citation>
    <scope>IDENTIFICATION</scope>
</reference>
<dbReference type="Pfam" id="PF15055">
    <property type="entry name" value="DMAC1_Dmo2"/>
    <property type="match status" value="1"/>
</dbReference>
<keyword evidence="4" id="KW-1185">Reference proteome</keyword>
<dbReference type="Ensembl" id="ENSEEET00000054042.1">
    <property type="protein sequence ID" value="ENSEEEP00000056411.1"/>
    <property type="gene ID" value="ENSEEEG00000028455.1"/>
</dbReference>
<feature type="transmembrane region" description="Helical" evidence="1">
    <location>
        <begin position="85"/>
        <end position="106"/>
    </location>
</feature>
<accession>A0AAY5EHD9</accession>
<dbReference type="InterPro" id="IPR053117">
    <property type="entry name" value="DMAC_Protein"/>
</dbReference>
<dbReference type="InterPro" id="IPR028036">
    <property type="entry name" value="DMAC1-like_dom"/>
</dbReference>
<dbReference type="GeneTree" id="ENSGT00940000174023"/>
<feature type="domain" description="Distal membrane-arm assembly complex protein 1-like" evidence="2">
    <location>
        <begin position="50"/>
        <end position="96"/>
    </location>
</feature>
<keyword evidence="1" id="KW-1133">Transmembrane helix</keyword>
<reference evidence="3" key="3">
    <citation type="submission" date="2025-09" db="UniProtKB">
        <authorList>
            <consortium name="Ensembl"/>
        </authorList>
    </citation>
    <scope>IDENTIFICATION</scope>
</reference>
<reference evidence="3 4" key="1">
    <citation type="submission" date="2020-05" db="EMBL/GenBank/DDBJ databases">
        <title>Electrophorus electricus (electric eel) genome, fEleEle1, primary haplotype.</title>
        <authorList>
            <person name="Myers G."/>
            <person name="Meyer A."/>
            <person name="Fedrigo O."/>
            <person name="Formenti G."/>
            <person name="Rhie A."/>
            <person name="Tracey A."/>
            <person name="Sims Y."/>
            <person name="Jarvis E.D."/>
        </authorList>
    </citation>
    <scope>NUCLEOTIDE SEQUENCE [LARGE SCALE GENOMIC DNA]</scope>
</reference>
<dbReference type="Proteomes" id="UP000314983">
    <property type="component" value="Chromosome 17"/>
</dbReference>
<sequence length="116" mass="12097">MKAHGKRRLQGKKSRLVPKARLSYSLSLLLSVSSIPSSTSGVAGMPLFGDCWSCRVLSGSGLIASAGYVWLAARKRMRQGGVTSMGTVAQLTFAAGLAAWGVVVMADPVGKATKKT</sequence>
<keyword evidence="1" id="KW-0472">Membrane</keyword>
<dbReference type="PANTHER" id="PTHR36469">
    <property type="entry name" value="DISTAL MEMBRANE-ARM ASSEMBLY COMPLEX PROTEIN 1"/>
    <property type="match status" value="1"/>
</dbReference>
<protein>
    <recommendedName>
        <fullName evidence="2">Distal membrane-arm assembly complex protein 1-like domain-containing protein</fullName>
    </recommendedName>
</protein>
<dbReference type="PANTHER" id="PTHR36469:SF1">
    <property type="entry name" value="DISTAL MEMBRANE-ARM ASSEMBLY COMPLEX PROTEIN 1"/>
    <property type="match status" value="1"/>
</dbReference>
<feature type="transmembrane region" description="Helical" evidence="1">
    <location>
        <begin position="56"/>
        <end position="73"/>
    </location>
</feature>
<evidence type="ECO:0000256" key="1">
    <source>
        <dbReference type="SAM" id="Phobius"/>
    </source>
</evidence>
<proteinExistence type="predicted"/>